<sequence length="103" mass="11174">NWSNDGINHNLLIQGNCGASYAFSAVGALEGAWALAFGNLVTLSEQNIIDCSVPYGNYGCRGGNMYNAFQYIVANDGIDSSDSYPYSESVRFFLDNMGCSEEF</sequence>
<reference evidence="3" key="1">
    <citation type="submission" date="2023-03" db="EMBL/GenBank/DDBJ databases">
        <authorList>
            <person name="Steffen K."/>
            <person name="Cardenas P."/>
        </authorList>
    </citation>
    <scope>NUCLEOTIDE SEQUENCE</scope>
</reference>
<dbReference type="EMBL" id="CASHTH010002742">
    <property type="protein sequence ID" value="CAI8034597.1"/>
    <property type="molecule type" value="Genomic_DNA"/>
</dbReference>
<organism evidence="3 4">
    <name type="scientific">Geodia barretti</name>
    <name type="common">Barrett's horny sponge</name>
    <dbReference type="NCBI Taxonomy" id="519541"/>
    <lineage>
        <taxon>Eukaryota</taxon>
        <taxon>Metazoa</taxon>
        <taxon>Porifera</taxon>
        <taxon>Demospongiae</taxon>
        <taxon>Heteroscleromorpha</taxon>
        <taxon>Tetractinellida</taxon>
        <taxon>Astrophorina</taxon>
        <taxon>Geodiidae</taxon>
        <taxon>Geodia</taxon>
    </lineage>
</organism>
<proteinExistence type="inferred from homology"/>
<dbReference type="InterPro" id="IPR000668">
    <property type="entry name" value="Peptidase_C1A_C"/>
</dbReference>
<dbReference type="InterPro" id="IPR013128">
    <property type="entry name" value="Peptidase_C1A"/>
</dbReference>
<dbReference type="Gene3D" id="3.90.70.10">
    <property type="entry name" value="Cysteine proteinases"/>
    <property type="match status" value="1"/>
</dbReference>
<evidence type="ECO:0000313" key="4">
    <source>
        <dbReference type="Proteomes" id="UP001174909"/>
    </source>
</evidence>
<dbReference type="GO" id="GO:0008234">
    <property type="term" value="F:cysteine-type peptidase activity"/>
    <property type="evidence" value="ECO:0007669"/>
    <property type="project" value="InterPro"/>
</dbReference>
<dbReference type="SMART" id="SM00645">
    <property type="entry name" value="Pept_C1"/>
    <property type="match status" value="1"/>
</dbReference>
<gene>
    <name evidence="3" type="ORF">GBAR_LOCUS19460</name>
</gene>
<accession>A0AA35SSM1</accession>
<dbReference type="AlphaFoldDB" id="A0AA35SSM1"/>
<comment type="similarity">
    <text evidence="1">Belongs to the peptidase C1 family.</text>
</comment>
<dbReference type="InterPro" id="IPR038765">
    <property type="entry name" value="Papain-like_cys_pep_sf"/>
</dbReference>
<feature type="non-terminal residue" evidence="3">
    <location>
        <position position="1"/>
    </location>
</feature>
<dbReference type="Pfam" id="PF00112">
    <property type="entry name" value="Peptidase_C1"/>
    <property type="match status" value="1"/>
</dbReference>
<dbReference type="PANTHER" id="PTHR12411">
    <property type="entry name" value="CYSTEINE PROTEASE FAMILY C1-RELATED"/>
    <property type="match status" value="1"/>
</dbReference>
<evidence type="ECO:0000313" key="3">
    <source>
        <dbReference type="EMBL" id="CAI8034597.1"/>
    </source>
</evidence>
<name>A0AA35SSM1_GEOBA</name>
<protein>
    <submittedName>
        <fullName evidence="3">Crustapain</fullName>
    </submittedName>
</protein>
<dbReference type="Proteomes" id="UP001174909">
    <property type="component" value="Unassembled WGS sequence"/>
</dbReference>
<comment type="caution">
    <text evidence="3">The sequence shown here is derived from an EMBL/GenBank/DDBJ whole genome shotgun (WGS) entry which is preliminary data.</text>
</comment>
<dbReference type="GO" id="GO:0006508">
    <property type="term" value="P:proteolysis"/>
    <property type="evidence" value="ECO:0007669"/>
    <property type="project" value="InterPro"/>
</dbReference>
<feature type="domain" description="Peptidase C1A papain C-terminal" evidence="2">
    <location>
        <begin position="1"/>
        <end position="103"/>
    </location>
</feature>
<keyword evidence="4" id="KW-1185">Reference proteome</keyword>
<dbReference type="SUPFAM" id="SSF54001">
    <property type="entry name" value="Cysteine proteinases"/>
    <property type="match status" value="1"/>
</dbReference>
<evidence type="ECO:0000256" key="1">
    <source>
        <dbReference type="ARBA" id="ARBA00008455"/>
    </source>
</evidence>
<evidence type="ECO:0000259" key="2">
    <source>
        <dbReference type="SMART" id="SM00645"/>
    </source>
</evidence>